<accession>A0A364LFS9</accession>
<dbReference type="Proteomes" id="UP000249458">
    <property type="component" value="Unassembled WGS sequence"/>
</dbReference>
<name>A0A364LFS9_9GAMM</name>
<reference evidence="3 4" key="1">
    <citation type="submission" date="2017-02" db="EMBL/GenBank/DDBJ databases">
        <title>Legionella quilivanii strain from human: case report and whole genome sequencing analysis.</title>
        <authorList>
            <person name="Lalancette C."/>
            <person name="Leduc J.-M."/>
            <person name="Levesque S."/>
            <person name="Fournier E."/>
            <person name="Saoud J."/>
            <person name="Faucher S.P."/>
            <person name="Bernard K."/>
            <person name="Martineau C."/>
            <person name="Longtin J."/>
        </authorList>
    </citation>
    <scope>NUCLEOTIDE SEQUENCE [LARGE SCALE GENOMIC DNA]</scope>
    <source>
        <strain evidence="3 4">ID143958</strain>
    </source>
</reference>
<evidence type="ECO:0000256" key="2">
    <source>
        <dbReference type="SAM" id="SignalP"/>
    </source>
</evidence>
<feature type="chain" id="PRO_5016800547" description="Type-F conjugative transfer system mating-pair stabilization protein TraN" evidence="2">
    <location>
        <begin position="20"/>
        <end position="569"/>
    </location>
</feature>
<dbReference type="EMBL" id="MVJN01000013">
    <property type="protein sequence ID" value="RAP34898.1"/>
    <property type="molecule type" value="Genomic_DNA"/>
</dbReference>
<evidence type="ECO:0008006" key="5">
    <source>
        <dbReference type="Google" id="ProtNLM"/>
    </source>
</evidence>
<organism evidence="3 4">
    <name type="scientific">Legionella quinlivanii</name>
    <dbReference type="NCBI Taxonomy" id="45073"/>
    <lineage>
        <taxon>Bacteria</taxon>
        <taxon>Pseudomonadati</taxon>
        <taxon>Pseudomonadota</taxon>
        <taxon>Gammaproteobacteria</taxon>
        <taxon>Legionellales</taxon>
        <taxon>Legionellaceae</taxon>
        <taxon>Legionella</taxon>
    </lineage>
</organism>
<gene>
    <name evidence="3" type="ORF">B1207_14490</name>
</gene>
<proteinExistence type="predicted"/>
<dbReference type="Pfam" id="PF06986">
    <property type="entry name" value="F_T4SS_TraN"/>
    <property type="match status" value="1"/>
</dbReference>
<comment type="caution">
    <text evidence="3">The sequence shown here is derived from an EMBL/GenBank/DDBJ whole genome shotgun (WGS) entry which is preliminary data.</text>
</comment>
<evidence type="ECO:0000313" key="3">
    <source>
        <dbReference type="EMBL" id="RAP34898.1"/>
    </source>
</evidence>
<feature type="region of interest" description="Disordered" evidence="1">
    <location>
        <begin position="50"/>
        <end position="69"/>
    </location>
</feature>
<keyword evidence="2" id="KW-0732">Signal</keyword>
<protein>
    <recommendedName>
        <fullName evidence="5">Type-F conjugative transfer system mating-pair stabilization protein TraN</fullName>
    </recommendedName>
</protein>
<dbReference type="InterPro" id="IPR014121">
    <property type="entry name" value="TraN_Ftype"/>
</dbReference>
<feature type="signal peptide" evidence="2">
    <location>
        <begin position="1"/>
        <end position="19"/>
    </location>
</feature>
<evidence type="ECO:0000313" key="4">
    <source>
        <dbReference type="Proteomes" id="UP000249458"/>
    </source>
</evidence>
<dbReference type="AlphaFoldDB" id="A0A364LFS9"/>
<sequence length="569" mass="62496">MIQLRSLLILFLLSSNAHAQAQIDALHARDEALAQLKYFNPGLLLPQYTDNPKETTLAPAEGSDGLKGQGALQWSKDATASMVMKEARLRPRVHANPKSQEGQYAETLLDHADKALDGQCYVKEGECHVEKTVRTCEDIRQFSHQACGEALQMDVNAITQSKQRSLVHWDEPLTVPLMTCLPLEWDCNTASLYFPTASCQQVVVTASSNGIMLPVVSQPTCQNLVVRIDTRALSNDSLMSIQLTITEKQLLEHWVKEDCSALESASKAGNCFVANVPFCTNPNETRVIDGVPVTRTCWRIASDYACEQGIESHCQDLLNTACSQTGSRCQEAVAGFCVRYEQTFTCQSEHCFPSQTICLPHLGCAEGECDASQDEVSEDAGEGIARLGALAGVASEVAQLQVDSGMPQIFSGKNARCRIAVAGVGNCCGGKARLLNCREEEKRLSKAIEEGRAVQVGTYCAHKAVECLEEKESWCVFPSKLSGILQIQGRFGQLHIGFGEAHDKTNAPDCRGMTPEELERIDFSLLDLSAIEADFQSRRQLPNEEALRVQTESRIERLNQEGQAHGYTY</sequence>
<dbReference type="RefSeq" id="WP_112220609.1">
    <property type="nucleotide sequence ID" value="NZ_MVJN01000013.1"/>
</dbReference>
<evidence type="ECO:0000256" key="1">
    <source>
        <dbReference type="SAM" id="MobiDB-lite"/>
    </source>
</evidence>